<organism evidence="1">
    <name type="scientific">Siphoviridae sp. ctP0x5</name>
    <dbReference type="NCBI Taxonomy" id="2827863"/>
    <lineage>
        <taxon>Viruses</taxon>
        <taxon>Duplodnaviria</taxon>
        <taxon>Heunggongvirae</taxon>
        <taxon>Uroviricota</taxon>
        <taxon>Caudoviricetes</taxon>
    </lineage>
</organism>
<dbReference type="EMBL" id="BK032818">
    <property type="protein sequence ID" value="DAF61888.1"/>
    <property type="molecule type" value="Genomic_DNA"/>
</dbReference>
<proteinExistence type="predicted"/>
<name>A0A8S5TFG8_9CAUD</name>
<evidence type="ECO:0000313" key="1">
    <source>
        <dbReference type="EMBL" id="DAF61888.1"/>
    </source>
</evidence>
<protein>
    <submittedName>
        <fullName evidence="1">Zinc-ribbon containing domain protein</fullName>
    </submittedName>
</protein>
<reference evidence="1" key="1">
    <citation type="journal article" date="2021" name="Proc. Natl. Acad. Sci. U.S.A.">
        <title>A Catalog of Tens of Thousands of Viruses from Human Metagenomes Reveals Hidden Associations with Chronic Diseases.</title>
        <authorList>
            <person name="Tisza M.J."/>
            <person name="Buck C.B."/>
        </authorList>
    </citation>
    <scope>NUCLEOTIDE SEQUENCE</scope>
    <source>
        <strain evidence="1">CtP0x5</strain>
    </source>
</reference>
<accession>A0A8S5TFG8</accession>
<sequence>MRIINCGRATGKTAMLISTAYVTGKPIITSTMNNKNNLMSMAEKMGILTNIEVYTINEWLEYHRSYMPNNEILVDNVELILGDVLSKFLNANVIAGTMTVPMDDVKDNIKETDRKHGHWVALDECANEGVYCSVCNKKIYKLYYANQKLKSKYCPNCGAIMDEKEES</sequence>